<feature type="transmembrane region" description="Helical" evidence="5">
    <location>
        <begin position="205"/>
        <end position="225"/>
    </location>
</feature>
<dbReference type="GO" id="GO:0016020">
    <property type="term" value="C:membrane"/>
    <property type="evidence" value="ECO:0007669"/>
    <property type="project" value="InterPro"/>
</dbReference>
<sequence>MSLSIGKRILLGFVAITVVIVAMGFYAIGQIGAVREATDAIVARDLSVARQLDDLANKARDMGLYRRNAVIAVLARETDAQAVNRSLDNWRNAAGEADALLASLVRASNGYAESAFTPGRAAIWKRLALGAADTASLFRQLRTASEAQVAAIAARDAAAIEARNPDINSIQESVLRGIEQNRNVLDEGIATGQRTVQGIYEASRLSILGTLAACALLSILVTILISRAVVRPLERVMGFVERVGSGDLSGELPAQGGDEIARLSRTLNQMVGGLAELARTNRAATADLNAAAAEIRASAQEQAASVEEQFAAVQETAATVDEITHSGAQISKRAGEVIATAQATAQTSRQGLRAVADTAKAMDAIREQAEAVAGNIVALSEKTQVIGDIIETVNDISERTHLLALNAAIEAAAAGEGGRSFAVVAAEMKQLADQAKAATVQVRGILGEIQRGINTSVMLTEEAVKRAATGKARSDTTHRTIEEISARVEENVQTFQQIVASTNQQQLGIEQVMGALQNIRQASQQTAAGTREVEAASANLTELAQALMALAERYRH</sequence>
<dbReference type="PROSITE" id="PS50111">
    <property type="entry name" value="CHEMOTAXIS_TRANSDUC_2"/>
    <property type="match status" value="1"/>
</dbReference>
<evidence type="ECO:0000256" key="4">
    <source>
        <dbReference type="SAM" id="Coils"/>
    </source>
</evidence>
<keyword evidence="4" id="KW-0175">Coiled coil</keyword>
<evidence type="ECO:0000259" key="6">
    <source>
        <dbReference type="PROSITE" id="PS50111"/>
    </source>
</evidence>
<protein>
    <submittedName>
        <fullName evidence="8">Methyl-accepting chemotaxis protein</fullName>
    </submittedName>
</protein>
<comment type="similarity">
    <text evidence="2">Belongs to the methyl-accepting chemotaxis (MCP) protein family.</text>
</comment>
<dbReference type="PROSITE" id="PS50885">
    <property type="entry name" value="HAMP"/>
    <property type="match status" value="1"/>
</dbReference>
<evidence type="ECO:0000256" key="5">
    <source>
        <dbReference type="SAM" id="Phobius"/>
    </source>
</evidence>
<name>A0A2U8VZ35_9HYPH</name>
<gene>
    <name evidence="8" type="ORF">DK427_16140</name>
</gene>
<dbReference type="Pfam" id="PF00672">
    <property type="entry name" value="HAMP"/>
    <property type="match status" value="1"/>
</dbReference>
<evidence type="ECO:0000256" key="2">
    <source>
        <dbReference type="ARBA" id="ARBA00029447"/>
    </source>
</evidence>
<keyword evidence="5" id="KW-1133">Transmembrane helix</keyword>
<dbReference type="SUPFAM" id="SSF58104">
    <property type="entry name" value="Methyl-accepting chemotaxis protein (MCP) signaling domain"/>
    <property type="match status" value="1"/>
</dbReference>
<dbReference type="GO" id="GO:0007165">
    <property type="term" value="P:signal transduction"/>
    <property type="evidence" value="ECO:0007669"/>
    <property type="project" value="UniProtKB-KW"/>
</dbReference>
<dbReference type="SMART" id="SM00283">
    <property type="entry name" value="MA"/>
    <property type="match status" value="1"/>
</dbReference>
<dbReference type="OrthoDB" id="2489132at2"/>
<evidence type="ECO:0000259" key="7">
    <source>
        <dbReference type="PROSITE" id="PS50885"/>
    </source>
</evidence>
<keyword evidence="1 3" id="KW-0807">Transducer</keyword>
<keyword evidence="5" id="KW-0472">Membrane</keyword>
<evidence type="ECO:0000313" key="8">
    <source>
        <dbReference type="EMBL" id="AWN39057.1"/>
    </source>
</evidence>
<reference evidence="8 9" key="1">
    <citation type="submission" date="2018-05" db="EMBL/GenBank/DDBJ databases">
        <title>Complete Genome Sequence of Methylobacterium sp. 17Sr1-43.</title>
        <authorList>
            <person name="Srinivasan S."/>
        </authorList>
    </citation>
    <scope>NUCLEOTIDE SEQUENCE [LARGE SCALE GENOMIC DNA]</scope>
    <source>
        <strain evidence="8 9">17Sr1-43</strain>
    </source>
</reference>
<dbReference type="RefSeq" id="WP_109954211.1">
    <property type="nucleotide sequence ID" value="NZ_CP029551.1"/>
</dbReference>
<evidence type="ECO:0000256" key="3">
    <source>
        <dbReference type="PROSITE-ProRule" id="PRU00284"/>
    </source>
</evidence>
<dbReference type="PANTHER" id="PTHR32089">
    <property type="entry name" value="METHYL-ACCEPTING CHEMOTAXIS PROTEIN MCPB"/>
    <property type="match status" value="1"/>
</dbReference>
<evidence type="ECO:0000313" key="9">
    <source>
        <dbReference type="Proteomes" id="UP000246058"/>
    </source>
</evidence>
<dbReference type="KEGG" id="meti:DK427_16140"/>
<feature type="transmembrane region" description="Helical" evidence="5">
    <location>
        <begin position="9"/>
        <end position="28"/>
    </location>
</feature>
<evidence type="ECO:0000256" key="1">
    <source>
        <dbReference type="ARBA" id="ARBA00023224"/>
    </source>
</evidence>
<dbReference type="PANTHER" id="PTHR32089:SF112">
    <property type="entry name" value="LYSOZYME-LIKE PROTEIN-RELATED"/>
    <property type="match status" value="1"/>
</dbReference>
<feature type="coiled-coil region" evidence="4">
    <location>
        <begin position="274"/>
        <end position="316"/>
    </location>
</feature>
<dbReference type="CDD" id="cd06225">
    <property type="entry name" value="HAMP"/>
    <property type="match status" value="1"/>
</dbReference>
<keyword evidence="9" id="KW-1185">Reference proteome</keyword>
<feature type="domain" description="HAMP" evidence="7">
    <location>
        <begin position="227"/>
        <end position="279"/>
    </location>
</feature>
<accession>A0A2U8VZ35</accession>
<dbReference type="SMART" id="SM00304">
    <property type="entry name" value="HAMP"/>
    <property type="match status" value="1"/>
</dbReference>
<dbReference type="Pfam" id="PF00015">
    <property type="entry name" value="MCPsignal"/>
    <property type="match status" value="1"/>
</dbReference>
<dbReference type="Gene3D" id="1.10.287.950">
    <property type="entry name" value="Methyl-accepting chemotaxis protein"/>
    <property type="match status" value="1"/>
</dbReference>
<dbReference type="InterPro" id="IPR003660">
    <property type="entry name" value="HAMP_dom"/>
</dbReference>
<feature type="domain" description="Methyl-accepting transducer" evidence="6">
    <location>
        <begin position="284"/>
        <end position="520"/>
    </location>
</feature>
<dbReference type="AlphaFoldDB" id="A0A2U8VZ35"/>
<dbReference type="Proteomes" id="UP000246058">
    <property type="component" value="Chromosome"/>
</dbReference>
<proteinExistence type="inferred from homology"/>
<dbReference type="InterPro" id="IPR004089">
    <property type="entry name" value="MCPsignal_dom"/>
</dbReference>
<keyword evidence="5" id="KW-0812">Transmembrane</keyword>
<organism evidence="8 9">
    <name type="scientific">Methylobacterium radiodurans</name>
    <dbReference type="NCBI Taxonomy" id="2202828"/>
    <lineage>
        <taxon>Bacteria</taxon>
        <taxon>Pseudomonadati</taxon>
        <taxon>Pseudomonadota</taxon>
        <taxon>Alphaproteobacteria</taxon>
        <taxon>Hyphomicrobiales</taxon>
        <taxon>Methylobacteriaceae</taxon>
        <taxon>Methylobacterium</taxon>
    </lineage>
</organism>
<dbReference type="EMBL" id="CP029551">
    <property type="protein sequence ID" value="AWN39057.1"/>
    <property type="molecule type" value="Genomic_DNA"/>
</dbReference>